<accession>A0A059F5M0</accession>
<dbReference type="AlphaFoldDB" id="A0A059F5M0"/>
<sequence>MVDEFKEVKVEENYACDNLDRKSNLEEVEKYESTLTDMDKTVSEINSHDDQCKCVCGMGCLHDLSPFEIRHLEDEVIDQYKTKSKCKSKCDVCRKMERFFNILFNNKN</sequence>
<dbReference type="HOGENOM" id="CLU_2196290_0_0_1"/>
<proteinExistence type="predicted"/>
<dbReference type="EMBL" id="KK365131">
    <property type="protein sequence ID" value="KCZ82261.1"/>
    <property type="molecule type" value="Genomic_DNA"/>
</dbReference>
<reference evidence="1 2" key="2">
    <citation type="submission" date="2014-03" db="EMBL/GenBank/DDBJ databases">
        <title>The Genome Sequence of Anncaliia algerae insect isolate PRA339.</title>
        <authorList>
            <consortium name="The Broad Institute Genome Sequencing Platform"/>
            <consortium name="The Broad Institute Genome Sequencing Center for Infectious Disease"/>
            <person name="Cuomo C."/>
            <person name="Becnel J."/>
            <person name="Sanscrainte N."/>
            <person name="Walker B."/>
            <person name="Young S.K."/>
            <person name="Zeng Q."/>
            <person name="Gargeya S."/>
            <person name="Fitzgerald M."/>
            <person name="Haas B."/>
            <person name="Abouelleil A."/>
            <person name="Alvarado L."/>
            <person name="Arachchi H.M."/>
            <person name="Berlin A.M."/>
            <person name="Chapman S.B."/>
            <person name="Dewar J."/>
            <person name="Goldberg J."/>
            <person name="Griggs A."/>
            <person name="Gujja S."/>
            <person name="Hansen M."/>
            <person name="Howarth C."/>
            <person name="Imamovic A."/>
            <person name="Larimer J."/>
            <person name="McCowan C."/>
            <person name="Murphy C."/>
            <person name="Neiman D."/>
            <person name="Pearson M."/>
            <person name="Priest M."/>
            <person name="Roberts A."/>
            <person name="Saif S."/>
            <person name="Shea T."/>
            <person name="Sisk P."/>
            <person name="Sykes S."/>
            <person name="Wortman J."/>
            <person name="Nusbaum C."/>
            <person name="Birren B."/>
        </authorList>
    </citation>
    <scope>NUCLEOTIDE SEQUENCE [LARGE SCALE GENOMIC DNA]</scope>
    <source>
        <strain evidence="1 2">PRA339</strain>
    </source>
</reference>
<gene>
    <name evidence="1" type="ORF">H312_00284</name>
</gene>
<dbReference type="VEuPathDB" id="MicrosporidiaDB:H312_00284"/>
<name>A0A059F5M0_9MICR</name>
<reference evidence="2" key="1">
    <citation type="submission" date="2013-02" db="EMBL/GenBank/DDBJ databases">
        <authorList>
            <consortium name="The Broad Institute Genome Sequencing Platform"/>
            <person name="Cuomo C."/>
            <person name="Becnel J."/>
            <person name="Sanscrainte N."/>
            <person name="Walker B."/>
            <person name="Young S.K."/>
            <person name="Zeng Q."/>
            <person name="Gargeya S."/>
            <person name="Fitzgerald M."/>
            <person name="Haas B."/>
            <person name="Abouelleil A."/>
            <person name="Alvarado L."/>
            <person name="Arachchi H.M."/>
            <person name="Berlin A.M."/>
            <person name="Chapman S.B."/>
            <person name="Dewar J."/>
            <person name="Goldberg J."/>
            <person name="Griggs A."/>
            <person name="Gujja S."/>
            <person name="Hansen M."/>
            <person name="Howarth C."/>
            <person name="Imamovic A."/>
            <person name="Larimer J."/>
            <person name="McCowan C."/>
            <person name="Murphy C."/>
            <person name="Neiman D."/>
            <person name="Pearson M."/>
            <person name="Priest M."/>
            <person name="Roberts A."/>
            <person name="Saif S."/>
            <person name="Shea T."/>
            <person name="Sisk P."/>
            <person name="Sykes S."/>
            <person name="Wortman J."/>
            <person name="Nusbaum C."/>
            <person name="Birren B."/>
        </authorList>
    </citation>
    <scope>NUCLEOTIDE SEQUENCE [LARGE SCALE GENOMIC DNA]</scope>
    <source>
        <strain evidence="2">PRA339</strain>
    </source>
</reference>
<evidence type="ECO:0000313" key="1">
    <source>
        <dbReference type="EMBL" id="KCZ82261.1"/>
    </source>
</evidence>
<keyword evidence="2" id="KW-1185">Reference proteome</keyword>
<evidence type="ECO:0000313" key="2">
    <source>
        <dbReference type="Proteomes" id="UP000030655"/>
    </source>
</evidence>
<protein>
    <submittedName>
        <fullName evidence="1">Uncharacterized protein</fullName>
    </submittedName>
</protein>
<dbReference type="OrthoDB" id="2188136at2759"/>
<dbReference type="Proteomes" id="UP000030655">
    <property type="component" value="Unassembled WGS sequence"/>
</dbReference>
<organism evidence="1 2">
    <name type="scientific">Anncaliia algerae PRA339</name>
    <dbReference type="NCBI Taxonomy" id="1288291"/>
    <lineage>
        <taxon>Eukaryota</taxon>
        <taxon>Fungi</taxon>
        <taxon>Fungi incertae sedis</taxon>
        <taxon>Microsporidia</taxon>
        <taxon>Tubulinosematoidea</taxon>
        <taxon>Tubulinosematidae</taxon>
        <taxon>Anncaliia</taxon>
    </lineage>
</organism>